<feature type="domain" description="ARG and Rhodanese-Phosphatase-superfamily-associated" evidence="2">
    <location>
        <begin position="34"/>
        <end position="151"/>
    </location>
</feature>
<dbReference type="STRING" id="523846.Mfer_1040"/>
<dbReference type="Proteomes" id="UP000002315">
    <property type="component" value="Chromosome"/>
</dbReference>
<feature type="transmembrane region" description="Helical" evidence="1">
    <location>
        <begin position="6"/>
        <end position="26"/>
    </location>
</feature>
<keyword evidence="1" id="KW-0472">Membrane</keyword>
<evidence type="ECO:0000313" key="3">
    <source>
        <dbReference type="EMBL" id="ADP77835.1"/>
    </source>
</evidence>
<keyword evidence="4" id="KW-1185">Reference proteome</keyword>
<dbReference type="EMBL" id="CP002278">
    <property type="protein sequence ID" value="ADP77835.1"/>
    <property type="molecule type" value="Genomic_DNA"/>
</dbReference>
<accession>E3GW70</accession>
<organism evidence="3 4">
    <name type="scientific">Methanothermus fervidus (strain ATCC 43054 / DSM 2088 / JCM 10308 / V24 S)</name>
    <dbReference type="NCBI Taxonomy" id="523846"/>
    <lineage>
        <taxon>Archaea</taxon>
        <taxon>Methanobacteriati</taxon>
        <taxon>Methanobacteriota</taxon>
        <taxon>Methanomada group</taxon>
        <taxon>Methanobacteria</taxon>
        <taxon>Methanobacteriales</taxon>
        <taxon>Methanothermaceae</taxon>
        <taxon>Methanothermus</taxon>
    </lineage>
</organism>
<dbReference type="AlphaFoldDB" id="E3GW70"/>
<dbReference type="OrthoDB" id="70641at2157"/>
<evidence type="ECO:0000313" key="4">
    <source>
        <dbReference type="Proteomes" id="UP000002315"/>
    </source>
</evidence>
<keyword evidence="1" id="KW-1133">Transmembrane helix</keyword>
<dbReference type="HOGENOM" id="CLU_1202625_0_0_2"/>
<reference evidence="3 4" key="1">
    <citation type="journal article" date="2010" name="Stand. Genomic Sci.">
        <title>Complete genome sequence of Methanothermus fervidus type strain (V24S).</title>
        <authorList>
            <person name="Anderson I."/>
            <person name="Djao O.D."/>
            <person name="Misra M."/>
            <person name="Chertkov O."/>
            <person name="Nolan M."/>
            <person name="Lucas S."/>
            <person name="Lapidus A."/>
            <person name="Del Rio T.G."/>
            <person name="Tice H."/>
            <person name="Cheng J.F."/>
            <person name="Tapia R."/>
            <person name="Han C."/>
            <person name="Goodwin L."/>
            <person name="Pitluck S."/>
            <person name="Liolios K."/>
            <person name="Ivanova N."/>
            <person name="Mavromatis K."/>
            <person name="Mikhailova N."/>
            <person name="Pati A."/>
            <person name="Brambilla E."/>
            <person name="Chen A."/>
            <person name="Palaniappan K."/>
            <person name="Land M."/>
            <person name="Hauser L."/>
            <person name="Chang Y.J."/>
            <person name="Jeffries C.D."/>
            <person name="Sikorski J."/>
            <person name="Spring S."/>
            <person name="Rohde M."/>
            <person name="Eichinger K."/>
            <person name="Huber H."/>
            <person name="Wirth R."/>
            <person name="Goker M."/>
            <person name="Detter J.C."/>
            <person name="Woyke T."/>
            <person name="Bristow J."/>
            <person name="Eisen J.A."/>
            <person name="Markowitz V."/>
            <person name="Hugenholtz P."/>
            <person name="Klenk H.P."/>
            <person name="Kyrpides N.C."/>
        </authorList>
    </citation>
    <scope>NUCLEOTIDE SEQUENCE [LARGE SCALE GENOMIC DNA]</scope>
    <source>
        <strain evidence="4">ATCC 43054 / DSM 2088 / JCM 10308 / V24 S</strain>
    </source>
</reference>
<sequence length="215" mass="24586">MNVRIFLVILFIILFALIPGGLNYSLNELTLEKMKNVDIVQLTPAGTVPHQVRIYNNKYFPIYVKKGTILESNQSQDLVIAKDDILVPHTYADVPAFCIEPETCAIKGEHLKADGYAPEAISYVISSTNWTNQENITDTQLKIWLLVRGTNYDPYSGESLAFVSKNNISYDTLQEKIYKMEAEFSKNMSSSFNIQNISKNLLQEIINRFKQFFQK</sequence>
<protein>
    <recommendedName>
        <fullName evidence="2">ARG and Rhodanese-Phosphatase-superfamily-associated domain-containing protein</fullName>
    </recommendedName>
</protein>
<gene>
    <name evidence="3" type="ordered locus">Mfer_1040</name>
</gene>
<evidence type="ECO:0000256" key="1">
    <source>
        <dbReference type="SAM" id="Phobius"/>
    </source>
</evidence>
<proteinExistence type="predicted"/>
<name>E3GW70_METFV</name>
<evidence type="ECO:0000259" key="2">
    <source>
        <dbReference type="Pfam" id="PF20208"/>
    </source>
</evidence>
<dbReference type="Pfam" id="PF20208">
    <property type="entry name" value="ARPP-1"/>
    <property type="match status" value="1"/>
</dbReference>
<dbReference type="InterPro" id="IPR046699">
    <property type="entry name" value="ARPP-1"/>
</dbReference>
<dbReference type="KEGG" id="mfv:Mfer_1040"/>
<keyword evidence="1" id="KW-0812">Transmembrane</keyword>